<feature type="transmembrane region" description="Helical" evidence="7">
    <location>
        <begin position="329"/>
        <end position="350"/>
    </location>
</feature>
<evidence type="ECO:0000256" key="5">
    <source>
        <dbReference type="ARBA" id="ARBA00023136"/>
    </source>
</evidence>
<gene>
    <name evidence="9" type="ORF">UCDDA912_g06919</name>
</gene>
<dbReference type="PROSITE" id="PS50850">
    <property type="entry name" value="MFS"/>
    <property type="match status" value="1"/>
</dbReference>
<dbReference type="PANTHER" id="PTHR43791">
    <property type="entry name" value="PERMEASE-RELATED"/>
    <property type="match status" value="1"/>
</dbReference>
<comment type="caution">
    <text evidence="9">The sequence shown here is derived from an EMBL/GenBank/DDBJ whole genome shotgun (WGS) entry which is preliminary data.</text>
</comment>
<evidence type="ECO:0000256" key="7">
    <source>
        <dbReference type="SAM" id="Phobius"/>
    </source>
</evidence>
<protein>
    <submittedName>
        <fullName evidence="9">Putative mfs transporter</fullName>
    </submittedName>
</protein>
<evidence type="ECO:0000256" key="4">
    <source>
        <dbReference type="ARBA" id="ARBA00022989"/>
    </source>
</evidence>
<dbReference type="PANTHER" id="PTHR43791:SF46">
    <property type="entry name" value="MAJOR FACILITATOR SUPERFAMILY (MFS) PROFILE DOMAIN-CONTAINING PROTEIN-RELATED"/>
    <property type="match status" value="1"/>
</dbReference>
<feature type="transmembrane region" description="Helical" evidence="7">
    <location>
        <begin position="356"/>
        <end position="380"/>
    </location>
</feature>
<keyword evidence="4 7" id="KW-1133">Transmembrane helix</keyword>
<feature type="transmembrane region" description="Helical" evidence="7">
    <location>
        <begin position="47"/>
        <end position="69"/>
    </location>
</feature>
<feature type="transmembrane region" description="Helical" evidence="7">
    <location>
        <begin position="132"/>
        <end position="153"/>
    </location>
</feature>
<dbReference type="FunFam" id="1.20.1250.20:FF:000018">
    <property type="entry name" value="MFS transporter permease"/>
    <property type="match status" value="1"/>
</dbReference>
<evidence type="ECO:0000256" key="3">
    <source>
        <dbReference type="ARBA" id="ARBA00022692"/>
    </source>
</evidence>
<reference evidence="9 10" key="2">
    <citation type="submission" date="2015-05" db="EMBL/GenBank/DDBJ databases">
        <authorList>
            <person name="Morales-Cruz A."/>
            <person name="Amrine K.C."/>
            <person name="Cantu D."/>
        </authorList>
    </citation>
    <scope>NUCLEOTIDE SEQUENCE [LARGE SCALE GENOMIC DNA]</scope>
    <source>
        <strain evidence="9">DA912</strain>
    </source>
</reference>
<keyword evidence="3 7" id="KW-0812">Transmembrane</keyword>
<evidence type="ECO:0000256" key="2">
    <source>
        <dbReference type="ARBA" id="ARBA00022448"/>
    </source>
</evidence>
<evidence type="ECO:0000259" key="8">
    <source>
        <dbReference type="PROSITE" id="PS50850"/>
    </source>
</evidence>
<dbReference type="InterPro" id="IPR011701">
    <property type="entry name" value="MFS"/>
</dbReference>
<dbReference type="Gene3D" id="1.20.1250.20">
    <property type="entry name" value="MFS general substrate transporter like domains"/>
    <property type="match status" value="2"/>
</dbReference>
<evidence type="ECO:0000256" key="1">
    <source>
        <dbReference type="ARBA" id="ARBA00004141"/>
    </source>
</evidence>
<dbReference type="EMBL" id="LCUC01000257">
    <property type="protein sequence ID" value="KKY33121.1"/>
    <property type="molecule type" value="Genomic_DNA"/>
</dbReference>
<feature type="transmembrane region" description="Helical" evidence="7">
    <location>
        <begin position="417"/>
        <end position="442"/>
    </location>
</feature>
<accession>A0A0G2FG54</accession>
<feature type="transmembrane region" description="Helical" evidence="7">
    <location>
        <begin position="162"/>
        <end position="183"/>
    </location>
</feature>
<feature type="compositionally biased region" description="Polar residues" evidence="6">
    <location>
        <begin position="13"/>
        <end position="27"/>
    </location>
</feature>
<dbReference type="InterPro" id="IPR020846">
    <property type="entry name" value="MFS_dom"/>
</dbReference>
<dbReference type="AlphaFoldDB" id="A0A0G2FG54"/>
<comment type="subcellular location">
    <subcellularLocation>
        <location evidence="1">Membrane</location>
        <topology evidence="1">Multi-pass membrane protein</topology>
    </subcellularLocation>
</comment>
<evidence type="ECO:0000313" key="9">
    <source>
        <dbReference type="EMBL" id="KKY33121.1"/>
    </source>
</evidence>
<evidence type="ECO:0000256" key="6">
    <source>
        <dbReference type="SAM" id="MobiDB-lite"/>
    </source>
</evidence>
<feature type="transmembrane region" description="Helical" evidence="7">
    <location>
        <begin position="264"/>
        <end position="283"/>
    </location>
</feature>
<feature type="transmembrane region" description="Helical" evidence="7">
    <location>
        <begin position="392"/>
        <end position="411"/>
    </location>
</feature>
<name>A0A0G2FG54_9PEZI</name>
<sequence length="466" mass="51526">MDGHKEIDVTDVRSGSDNAVSQTSAMGSDSEPPIDEAKLLRKIDWHLLPILVNIANALTMGLPAELGLVGDQSNVALTIFFAPYIVFEVPSNIAMKKWSPRIWLSGCILSFGVIMLGQGFVQNYSGLLATRFLLGLFETGIFPGSFYLISFWYKQEEAMRRFAVYWSTTICAGAFGGLLASAIANMDGIRGLSNWRWVFILEGLATILIGLMAFFCITDFPREATWLSEKEREFILAKTGHDESHSVPVTARDVLVFFSKPKHWAAAVMYFSLLVPAYSIVYFLPTIVQTLGYNTIQTQLHSVPPFAAAFGFVMVLSYLSDKYRVRSPFIFLGLALLLTGLSVLISVHGADHFSAQYGAICLTAMGSFGIGGIVVCWYVMNLRGHVERGIGSAWMICFGNCGGIVATFIFLKKDAPYYYSGYSICLAMTAVCIVSAACYLFLVWRERKAEARSPVEDGRGRHEIYL</sequence>
<dbReference type="OrthoDB" id="19923at2759"/>
<feature type="transmembrane region" description="Helical" evidence="7">
    <location>
        <begin position="303"/>
        <end position="320"/>
    </location>
</feature>
<dbReference type="GO" id="GO:0005886">
    <property type="term" value="C:plasma membrane"/>
    <property type="evidence" value="ECO:0007669"/>
    <property type="project" value="TreeGrafter"/>
</dbReference>
<dbReference type="GO" id="GO:0022857">
    <property type="term" value="F:transmembrane transporter activity"/>
    <property type="evidence" value="ECO:0007669"/>
    <property type="project" value="InterPro"/>
</dbReference>
<keyword evidence="5 7" id="KW-0472">Membrane</keyword>
<proteinExistence type="predicted"/>
<feature type="transmembrane region" description="Helical" evidence="7">
    <location>
        <begin position="195"/>
        <end position="217"/>
    </location>
</feature>
<keyword evidence="2" id="KW-0813">Transport</keyword>
<dbReference type="Proteomes" id="UP000034680">
    <property type="component" value="Unassembled WGS sequence"/>
</dbReference>
<dbReference type="InterPro" id="IPR036259">
    <property type="entry name" value="MFS_trans_sf"/>
</dbReference>
<keyword evidence="10" id="KW-1185">Reference proteome</keyword>
<feature type="region of interest" description="Disordered" evidence="6">
    <location>
        <begin position="1"/>
        <end position="32"/>
    </location>
</feature>
<reference evidence="9 10" key="1">
    <citation type="submission" date="2015-05" db="EMBL/GenBank/DDBJ databases">
        <title>Distinctive expansion of gene families associated with plant cell wall degradation and secondary metabolism in the genomes of grapevine trunk pathogens.</title>
        <authorList>
            <person name="Lawrence D.P."/>
            <person name="Travadon R."/>
            <person name="Rolshausen P.E."/>
            <person name="Baumgartner K."/>
        </authorList>
    </citation>
    <scope>NUCLEOTIDE SEQUENCE [LARGE SCALE GENOMIC DNA]</scope>
    <source>
        <strain evidence="9">DA912</strain>
    </source>
</reference>
<feature type="transmembrane region" description="Helical" evidence="7">
    <location>
        <begin position="102"/>
        <end position="120"/>
    </location>
</feature>
<dbReference type="Pfam" id="PF07690">
    <property type="entry name" value="MFS_1"/>
    <property type="match status" value="1"/>
</dbReference>
<evidence type="ECO:0000313" key="10">
    <source>
        <dbReference type="Proteomes" id="UP000034680"/>
    </source>
</evidence>
<feature type="compositionally biased region" description="Basic and acidic residues" evidence="6">
    <location>
        <begin position="1"/>
        <end position="11"/>
    </location>
</feature>
<organism evidence="9 10">
    <name type="scientific">Diaporthe ampelina</name>
    <dbReference type="NCBI Taxonomy" id="1214573"/>
    <lineage>
        <taxon>Eukaryota</taxon>
        <taxon>Fungi</taxon>
        <taxon>Dikarya</taxon>
        <taxon>Ascomycota</taxon>
        <taxon>Pezizomycotina</taxon>
        <taxon>Sordariomycetes</taxon>
        <taxon>Sordariomycetidae</taxon>
        <taxon>Diaporthales</taxon>
        <taxon>Diaporthaceae</taxon>
        <taxon>Diaporthe</taxon>
    </lineage>
</organism>
<feature type="domain" description="Major facilitator superfamily (MFS) profile" evidence="8">
    <location>
        <begin position="30"/>
        <end position="447"/>
    </location>
</feature>
<dbReference type="FunFam" id="1.20.1250.20:FF:000013">
    <property type="entry name" value="MFS general substrate transporter"/>
    <property type="match status" value="1"/>
</dbReference>
<dbReference type="SUPFAM" id="SSF103473">
    <property type="entry name" value="MFS general substrate transporter"/>
    <property type="match status" value="1"/>
</dbReference>
<feature type="transmembrane region" description="Helical" evidence="7">
    <location>
        <begin position="75"/>
        <end position="95"/>
    </location>
</feature>